<keyword evidence="1" id="KW-1133">Transmembrane helix</keyword>
<evidence type="ECO:0000313" key="2">
    <source>
        <dbReference type="EMBL" id="RHW39047.1"/>
    </source>
</evidence>
<dbReference type="OrthoDB" id="6194834at2"/>
<organism evidence="2 3">
    <name type="scientific">Neobacillus notoginsengisoli</name>
    <dbReference type="NCBI Taxonomy" id="1578198"/>
    <lineage>
        <taxon>Bacteria</taxon>
        <taxon>Bacillati</taxon>
        <taxon>Bacillota</taxon>
        <taxon>Bacilli</taxon>
        <taxon>Bacillales</taxon>
        <taxon>Bacillaceae</taxon>
        <taxon>Neobacillus</taxon>
    </lineage>
</organism>
<name>A0A417YSS9_9BACI</name>
<accession>A0A417YSS9</accession>
<dbReference type="AlphaFoldDB" id="A0A417YSS9"/>
<gene>
    <name evidence="2" type="ORF">D1B31_13885</name>
</gene>
<sequence length="123" mass="14324">MKRKNVMIWSIVAVLLIVSYYPLKLRGALGQEKEPMKHFLAIVKVDFTTSEYEKISETEYGYVYVSDSSFATVKKFMSEKGWKFTEQYGSGLEFKKDGKTTIVGVKNYSSFYSLWYVPFEVFD</sequence>
<dbReference type="EMBL" id="QWEG01000008">
    <property type="protein sequence ID" value="RHW39047.1"/>
    <property type="molecule type" value="Genomic_DNA"/>
</dbReference>
<evidence type="ECO:0000313" key="3">
    <source>
        <dbReference type="Proteomes" id="UP000284416"/>
    </source>
</evidence>
<keyword evidence="1" id="KW-0812">Transmembrane</keyword>
<keyword evidence="3" id="KW-1185">Reference proteome</keyword>
<evidence type="ECO:0000256" key="1">
    <source>
        <dbReference type="SAM" id="Phobius"/>
    </source>
</evidence>
<keyword evidence="1" id="KW-0472">Membrane</keyword>
<feature type="transmembrane region" description="Helical" evidence="1">
    <location>
        <begin position="6"/>
        <end position="23"/>
    </location>
</feature>
<proteinExistence type="predicted"/>
<protein>
    <submittedName>
        <fullName evidence="2">Uncharacterized protein</fullName>
    </submittedName>
</protein>
<comment type="caution">
    <text evidence="2">The sequence shown here is derived from an EMBL/GenBank/DDBJ whole genome shotgun (WGS) entry which is preliminary data.</text>
</comment>
<dbReference type="Proteomes" id="UP000284416">
    <property type="component" value="Unassembled WGS sequence"/>
</dbReference>
<dbReference type="RefSeq" id="WP_118921379.1">
    <property type="nucleotide sequence ID" value="NZ_QWEG01000008.1"/>
</dbReference>
<reference evidence="2 3" key="1">
    <citation type="journal article" date="2017" name="Int. J. Syst. Evol. Microbiol.">
        <title>Bacillus notoginsengisoli sp. nov., a novel bacterium isolated from the rhizosphere of Panax notoginseng.</title>
        <authorList>
            <person name="Zhang M.Y."/>
            <person name="Cheng J."/>
            <person name="Cai Y."/>
            <person name="Zhang T.Y."/>
            <person name="Wu Y.Y."/>
            <person name="Manikprabhu D."/>
            <person name="Li W.J."/>
            <person name="Zhang Y.X."/>
        </authorList>
    </citation>
    <scope>NUCLEOTIDE SEQUENCE [LARGE SCALE GENOMIC DNA]</scope>
    <source>
        <strain evidence="2 3">JCM 30743</strain>
    </source>
</reference>